<feature type="compositionally biased region" description="Polar residues" evidence="13">
    <location>
        <begin position="521"/>
        <end position="536"/>
    </location>
</feature>
<dbReference type="EMBL" id="BLKM01000560">
    <property type="protein sequence ID" value="GFG35629.1"/>
    <property type="molecule type" value="Genomic_DNA"/>
</dbReference>
<keyword evidence="3" id="KW-1003">Cell membrane</keyword>
<keyword evidence="17" id="KW-1185">Reference proteome</keyword>
<accession>A0A6L2PST4</accession>
<keyword evidence="9" id="KW-0406">Ion transport</keyword>
<evidence type="ECO:0000256" key="11">
    <source>
        <dbReference type="ARBA" id="ARBA00023157"/>
    </source>
</evidence>
<evidence type="ECO:0000256" key="7">
    <source>
        <dbReference type="ARBA" id="ARBA00022737"/>
    </source>
</evidence>
<evidence type="ECO:0000256" key="9">
    <source>
        <dbReference type="ARBA" id="ARBA00023065"/>
    </source>
</evidence>
<dbReference type="SUPFAM" id="SSF52058">
    <property type="entry name" value="L domain-like"/>
    <property type="match status" value="1"/>
</dbReference>
<evidence type="ECO:0000313" key="17">
    <source>
        <dbReference type="Proteomes" id="UP000502823"/>
    </source>
</evidence>
<comment type="caution">
    <text evidence="16">The sequence shown here is derived from an EMBL/GenBank/DDBJ whole genome shotgun (WGS) entry which is preliminary data.</text>
</comment>
<dbReference type="InterPro" id="IPR032675">
    <property type="entry name" value="LRR_dom_sf"/>
</dbReference>
<evidence type="ECO:0000256" key="13">
    <source>
        <dbReference type="SAM" id="MobiDB-lite"/>
    </source>
</evidence>
<keyword evidence="12" id="KW-0407">Ion channel</keyword>
<dbReference type="PROSITE" id="PS51257">
    <property type="entry name" value="PROKAR_LIPOPROTEIN"/>
    <property type="match status" value="1"/>
</dbReference>
<organism evidence="16 17">
    <name type="scientific">Coptotermes formosanus</name>
    <name type="common">Formosan subterranean termite</name>
    <dbReference type="NCBI Taxonomy" id="36987"/>
    <lineage>
        <taxon>Eukaryota</taxon>
        <taxon>Metazoa</taxon>
        <taxon>Ecdysozoa</taxon>
        <taxon>Arthropoda</taxon>
        <taxon>Hexapoda</taxon>
        <taxon>Insecta</taxon>
        <taxon>Pterygota</taxon>
        <taxon>Neoptera</taxon>
        <taxon>Polyneoptera</taxon>
        <taxon>Dictyoptera</taxon>
        <taxon>Blattodea</taxon>
        <taxon>Blattoidea</taxon>
        <taxon>Termitoidae</taxon>
        <taxon>Rhinotermitidae</taxon>
        <taxon>Coptotermes</taxon>
    </lineage>
</organism>
<dbReference type="Pfam" id="PF13855">
    <property type="entry name" value="LRR_8"/>
    <property type="match status" value="1"/>
</dbReference>
<keyword evidence="4" id="KW-0433">Leucine-rich repeat</keyword>
<evidence type="ECO:0000256" key="14">
    <source>
        <dbReference type="SAM" id="Phobius"/>
    </source>
</evidence>
<feature type="chain" id="PRO_5027059428" evidence="15">
    <location>
        <begin position="29"/>
        <end position="536"/>
    </location>
</feature>
<dbReference type="InParanoid" id="A0A6L2PST4"/>
<evidence type="ECO:0000313" key="16">
    <source>
        <dbReference type="EMBL" id="GFG35629.1"/>
    </source>
</evidence>
<evidence type="ECO:0000256" key="12">
    <source>
        <dbReference type="ARBA" id="ARBA00023303"/>
    </source>
</evidence>
<dbReference type="GO" id="GO:0005886">
    <property type="term" value="C:plasma membrane"/>
    <property type="evidence" value="ECO:0007669"/>
    <property type="project" value="UniProtKB-SubCell"/>
</dbReference>
<dbReference type="PROSITE" id="PS51450">
    <property type="entry name" value="LRR"/>
    <property type="match status" value="2"/>
</dbReference>
<evidence type="ECO:0000256" key="2">
    <source>
        <dbReference type="ARBA" id="ARBA00022448"/>
    </source>
</evidence>
<dbReference type="InterPro" id="IPR051432">
    <property type="entry name" value="KCNMA1_auxiliary"/>
</dbReference>
<dbReference type="InterPro" id="IPR003591">
    <property type="entry name" value="Leu-rich_rpt_typical-subtyp"/>
</dbReference>
<feature type="compositionally biased region" description="Polar residues" evidence="13">
    <location>
        <begin position="420"/>
        <end position="430"/>
    </location>
</feature>
<dbReference type="PANTHER" id="PTHR46473:SF26">
    <property type="entry name" value="LRRNT DOMAIN-CONTAINING PROTEIN"/>
    <property type="match status" value="1"/>
</dbReference>
<feature type="transmembrane region" description="Helical" evidence="14">
    <location>
        <begin position="249"/>
        <end position="271"/>
    </location>
</feature>
<feature type="region of interest" description="Disordered" evidence="13">
    <location>
        <begin position="343"/>
        <end position="367"/>
    </location>
</feature>
<keyword evidence="11" id="KW-1015">Disulfide bond</keyword>
<dbReference type="SMART" id="SM00369">
    <property type="entry name" value="LRR_TYP"/>
    <property type="match status" value="5"/>
</dbReference>
<evidence type="ECO:0000256" key="5">
    <source>
        <dbReference type="ARBA" id="ARBA00022692"/>
    </source>
</evidence>
<feature type="signal peptide" evidence="15">
    <location>
        <begin position="1"/>
        <end position="28"/>
    </location>
</feature>
<evidence type="ECO:0000256" key="8">
    <source>
        <dbReference type="ARBA" id="ARBA00022989"/>
    </source>
</evidence>
<dbReference type="Proteomes" id="UP000502823">
    <property type="component" value="Unassembled WGS sequence"/>
</dbReference>
<evidence type="ECO:0000256" key="15">
    <source>
        <dbReference type="SAM" id="SignalP"/>
    </source>
</evidence>
<evidence type="ECO:0000256" key="4">
    <source>
        <dbReference type="ARBA" id="ARBA00022614"/>
    </source>
</evidence>
<evidence type="ECO:0000256" key="3">
    <source>
        <dbReference type="ARBA" id="ARBA00022475"/>
    </source>
</evidence>
<keyword evidence="10 14" id="KW-0472">Membrane</keyword>
<keyword evidence="6 15" id="KW-0732">Signal</keyword>
<sequence length="536" mass="60000">MQHPRPELTLTILVNILAVYWMTSCTSCFEDQAVYSAQGISEVPKNLTENLVRLDLSNNNITTINKHDFYKLGQVKVIDLSYNNIHIVHEDSFEHVVCLEELDLSYNNIVHLPLNIFRSNQNLKQLYLKKNRLQIMGDSSKAQHILDSGSLTYLDVSFCNITCISSEALSGLPNLETLIINGNPLTRANFEITKPPRKLKKLQIDCCSSSTSETYRCNWQERIVETTLLPPCLPTPQTKTNEDDQADPVVLVSIIMCAGIFTITVTSYVLIARYKSRKNEVINEDHNLVRATAIQQRPLPPPPLEDYEVPITPRNEYNLSVSHHNLQINRNSGHAPVSLVENDGRTVPGTDRVPTDTNHGSRHSLSCSTEYQDGVPYSSNHCIYSCSEMNEEDENNFPIPPTKETSSSATTPLFPRANRPSRTCTTSTAISLRPFQRLGSPPEDGRFKNQKNPFPPASTRPTSTCQASSIRNVTTFCVKKINSEKVRKHFVTTHAEADNDYDIGESTPHVEKNGGALKSGLATTKSTQQRSGLTHY</sequence>
<dbReference type="Gene3D" id="3.80.10.10">
    <property type="entry name" value="Ribonuclease Inhibitor"/>
    <property type="match status" value="1"/>
</dbReference>
<protein>
    <submittedName>
        <fullName evidence="16">Uncharacterized protein</fullName>
    </submittedName>
</protein>
<dbReference type="Pfam" id="PF00560">
    <property type="entry name" value="LRR_1"/>
    <property type="match status" value="1"/>
</dbReference>
<dbReference type="InterPro" id="IPR001611">
    <property type="entry name" value="Leu-rich_rpt"/>
</dbReference>
<keyword evidence="2" id="KW-0813">Transport</keyword>
<dbReference type="AlphaFoldDB" id="A0A6L2PST4"/>
<proteinExistence type="predicted"/>
<keyword evidence="5 14" id="KW-0812">Transmembrane</keyword>
<keyword evidence="7" id="KW-0677">Repeat</keyword>
<dbReference type="GO" id="GO:0034220">
    <property type="term" value="P:monoatomic ion transmembrane transport"/>
    <property type="evidence" value="ECO:0007669"/>
    <property type="project" value="UniProtKB-KW"/>
</dbReference>
<evidence type="ECO:0000256" key="1">
    <source>
        <dbReference type="ARBA" id="ARBA00004162"/>
    </source>
</evidence>
<evidence type="ECO:0000256" key="6">
    <source>
        <dbReference type="ARBA" id="ARBA00022729"/>
    </source>
</evidence>
<reference evidence="17" key="1">
    <citation type="submission" date="2020-01" db="EMBL/GenBank/DDBJ databases">
        <title>Draft genome sequence of the Termite Coptotermes fromosanus.</title>
        <authorList>
            <person name="Itakura S."/>
            <person name="Yosikawa Y."/>
            <person name="Umezawa K."/>
        </authorList>
    </citation>
    <scope>NUCLEOTIDE SEQUENCE [LARGE SCALE GENOMIC DNA]</scope>
</reference>
<keyword evidence="8 14" id="KW-1133">Transmembrane helix</keyword>
<dbReference type="OrthoDB" id="676979at2759"/>
<feature type="region of interest" description="Disordered" evidence="13">
    <location>
        <begin position="502"/>
        <end position="536"/>
    </location>
</feature>
<evidence type="ECO:0000256" key="10">
    <source>
        <dbReference type="ARBA" id="ARBA00023136"/>
    </source>
</evidence>
<gene>
    <name evidence="16" type="ORF">Cfor_02552</name>
</gene>
<comment type="subcellular location">
    <subcellularLocation>
        <location evidence="1">Cell membrane</location>
        <topology evidence="1">Single-pass membrane protein</topology>
    </subcellularLocation>
</comment>
<name>A0A6L2PST4_COPFO</name>
<feature type="region of interest" description="Disordered" evidence="13">
    <location>
        <begin position="401"/>
        <end position="465"/>
    </location>
</feature>
<feature type="compositionally biased region" description="Polar residues" evidence="13">
    <location>
        <begin position="355"/>
        <end position="367"/>
    </location>
</feature>
<dbReference type="PANTHER" id="PTHR46473">
    <property type="entry name" value="GH08155P"/>
    <property type="match status" value="1"/>
</dbReference>